<name>X1LWH5_9ZZZZ</name>
<dbReference type="Pfam" id="PF00106">
    <property type="entry name" value="adh_short"/>
    <property type="match status" value="1"/>
</dbReference>
<dbReference type="GO" id="GO:0005737">
    <property type="term" value="C:cytoplasm"/>
    <property type="evidence" value="ECO:0007669"/>
    <property type="project" value="TreeGrafter"/>
</dbReference>
<accession>X1LWH5</accession>
<sequence length="64" mass="6872">MSFKEQIALVTGGASGMGKATCLTLAKRGCNIALVDLNFEEANRVSKQIKKLGRQTLVFKTDVA</sequence>
<dbReference type="Gene3D" id="3.40.50.720">
    <property type="entry name" value="NAD(P)-binding Rossmann-like Domain"/>
    <property type="match status" value="1"/>
</dbReference>
<protein>
    <submittedName>
        <fullName evidence="2">Uncharacterized protein</fullName>
    </submittedName>
</protein>
<dbReference type="PANTHER" id="PTHR44229:SF4">
    <property type="entry name" value="15-HYDROXYPROSTAGLANDIN DEHYDROGENASE [NAD(+)]"/>
    <property type="match status" value="1"/>
</dbReference>
<reference evidence="2" key="1">
    <citation type="journal article" date="2014" name="Front. Microbiol.">
        <title>High frequency of phylogenetically diverse reductive dehalogenase-homologous genes in deep subseafloor sedimentary metagenomes.</title>
        <authorList>
            <person name="Kawai M."/>
            <person name="Futagami T."/>
            <person name="Toyoda A."/>
            <person name="Takaki Y."/>
            <person name="Nishi S."/>
            <person name="Hori S."/>
            <person name="Arai W."/>
            <person name="Tsubouchi T."/>
            <person name="Morono Y."/>
            <person name="Uchiyama I."/>
            <person name="Ito T."/>
            <person name="Fujiyama A."/>
            <person name="Inagaki F."/>
            <person name="Takami H."/>
        </authorList>
    </citation>
    <scope>NUCLEOTIDE SEQUENCE</scope>
    <source>
        <strain evidence="2">Expedition CK06-06</strain>
    </source>
</reference>
<dbReference type="SUPFAM" id="SSF51735">
    <property type="entry name" value="NAD(P)-binding Rossmann-fold domains"/>
    <property type="match status" value="1"/>
</dbReference>
<dbReference type="AlphaFoldDB" id="X1LWH5"/>
<feature type="non-terminal residue" evidence="2">
    <location>
        <position position="64"/>
    </location>
</feature>
<evidence type="ECO:0000256" key="1">
    <source>
        <dbReference type="ARBA" id="ARBA00023002"/>
    </source>
</evidence>
<dbReference type="InterPro" id="IPR036291">
    <property type="entry name" value="NAD(P)-bd_dom_sf"/>
</dbReference>
<dbReference type="InterPro" id="IPR002347">
    <property type="entry name" value="SDR_fam"/>
</dbReference>
<organism evidence="2">
    <name type="scientific">marine sediment metagenome</name>
    <dbReference type="NCBI Taxonomy" id="412755"/>
    <lineage>
        <taxon>unclassified sequences</taxon>
        <taxon>metagenomes</taxon>
        <taxon>ecological metagenomes</taxon>
    </lineage>
</organism>
<keyword evidence="1" id="KW-0560">Oxidoreductase</keyword>
<gene>
    <name evidence="2" type="ORF">S06H3_19533</name>
</gene>
<evidence type="ECO:0000313" key="2">
    <source>
        <dbReference type="EMBL" id="GAI06790.1"/>
    </source>
</evidence>
<comment type="caution">
    <text evidence="2">The sequence shown here is derived from an EMBL/GenBank/DDBJ whole genome shotgun (WGS) entry which is preliminary data.</text>
</comment>
<dbReference type="PANTHER" id="PTHR44229">
    <property type="entry name" value="15-HYDROXYPROSTAGLANDIN DEHYDROGENASE [NAD(+)]"/>
    <property type="match status" value="1"/>
</dbReference>
<proteinExistence type="predicted"/>
<dbReference type="EMBL" id="BARV01010008">
    <property type="protein sequence ID" value="GAI06790.1"/>
    <property type="molecule type" value="Genomic_DNA"/>
</dbReference>
<dbReference type="GO" id="GO:0016616">
    <property type="term" value="F:oxidoreductase activity, acting on the CH-OH group of donors, NAD or NADP as acceptor"/>
    <property type="evidence" value="ECO:0007669"/>
    <property type="project" value="TreeGrafter"/>
</dbReference>